<accession>A0A8T1W133</accession>
<feature type="region of interest" description="Disordered" evidence="1">
    <location>
        <begin position="181"/>
        <end position="203"/>
    </location>
</feature>
<dbReference type="EMBL" id="JAGDFL010000494">
    <property type="protein sequence ID" value="KAG7386936.1"/>
    <property type="molecule type" value="Genomic_DNA"/>
</dbReference>
<dbReference type="AlphaFoldDB" id="A0A8T1W133"/>
<comment type="caution">
    <text evidence="2">The sequence shown here is derived from an EMBL/GenBank/DDBJ whole genome shotgun (WGS) entry which is preliminary data.</text>
</comment>
<gene>
    <name evidence="2" type="ORF">PHYBOEH_008435</name>
</gene>
<feature type="compositionally biased region" description="Gly residues" evidence="1">
    <location>
        <begin position="116"/>
        <end position="131"/>
    </location>
</feature>
<protein>
    <recommendedName>
        <fullName evidence="4">CCHC-type domain-containing protein</fullName>
    </recommendedName>
</protein>
<evidence type="ECO:0008006" key="4">
    <source>
        <dbReference type="Google" id="ProtNLM"/>
    </source>
</evidence>
<evidence type="ECO:0000256" key="1">
    <source>
        <dbReference type="SAM" id="MobiDB-lite"/>
    </source>
</evidence>
<name>A0A8T1W133_9STRA</name>
<proteinExistence type="predicted"/>
<feature type="region of interest" description="Disordered" evidence="1">
    <location>
        <begin position="100"/>
        <end position="137"/>
    </location>
</feature>
<keyword evidence="3" id="KW-1185">Reference proteome</keyword>
<evidence type="ECO:0000313" key="3">
    <source>
        <dbReference type="Proteomes" id="UP000693981"/>
    </source>
</evidence>
<feature type="compositionally biased region" description="Low complexity" evidence="1">
    <location>
        <begin position="186"/>
        <end position="203"/>
    </location>
</feature>
<sequence length="203" mass="22838">MDTKLAEAESRVNRLQANMYKILEEHNMVDVMFEQEQKKLVKYLVAALAPMNFEEEIQRRVDQEQNKAYKSNVIEFSRWLTELLSTFMIWEKSLAPRGEAGSQAAKPATSGRNNKGAGGGQKGRVAYGGQGATKITSPSVDLQETKFPKRFRWPCLKCKSHDHLVRNCPLVEPGKAQRLVEEFRASRASSSEPHASKPSSTEP</sequence>
<organism evidence="2 3">
    <name type="scientific">Phytophthora boehmeriae</name>
    <dbReference type="NCBI Taxonomy" id="109152"/>
    <lineage>
        <taxon>Eukaryota</taxon>
        <taxon>Sar</taxon>
        <taxon>Stramenopiles</taxon>
        <taxon>Oomycota</taxon>
        <taxon>Peronosporomycetes</taxon>
        <taxon>Peronosporales</taxon>
        <taxon>Peronosporaceae</taxon>
        <taxon>Phytophthora</taxon>
    </lineage>
</organism>
<dbReference type="OrthoDB" id="127663at2759"/>
<evidence type="ECO:0000313" key="2">
    <source>
        <dbReference type="EMBL" id="KAG7386936.1"/>
    </source>
</evidence>
<dbReference type="Proteomes" id="UP000693981">
    <property type="component" value="Unassembled WGS sequence"/>
</dbReference>
<reference evidence="2" key="1">
    <citation type="submission" date="2021-02" db="EMBL/GenBank/DDBJ databases">
        <authorList>
            <person name="Palmer J.M."/>
        </authorList>
    </citation>
    <scope>NUCLEOTIDE SEQUENCE</scope>
    <source>
        <strain evidence="2">SCRP23</strain>
    </source>
</reference>